<comment type="caution">
    <text evidence="2">The sequence shown here is derived from an EMBL/GenBank/DDBJ whole genome shotgun (WGS) entry which is preliminary data.</text>
</comment>
<dbReference type="InParanoid" id="A0A369JYH1"/>
<reference evidence="2" key="1">
    <citation type="submission" date="2018-04" db="EMBL/GenBank/DDBJ databases">
        <title>Whole genome sequencing of Hypsizygus marmoreus.</title>
        <authorList>
            <person name="Choi I.-G."/>
            <person name="Min B."/>
            <person name="Kim J.-G."/>
            <person name="Kim S."/>
            <person name="Oh Y.-L."/>
            <person name="Kong W.-S."/>
            <person name="Park H."/>
            <person name="Jeong J."/>
            <person name="Song E.-S."/>
        </authorList>
    </citation>
    <scope>NUCLEOTIDE SEQUENCE [LARGE SCALE GENOMIC DNA]</scope>
    <source>
        <strain evidence="2">51987-8</strain>
    </source>
</reference>
<gene>
    <name evidence="2" type="ORF">Hypma_008532</name>
</gene>
<dbReference type="Proteomes" id="UP000076154">
    <property type="component" value="Unassembled WGS sequence"/>
</dbReference>
<sequence length="317" mass="37488">MHRRREPRPQQPKKFETRRFSTERRSSLYGYLDTPNVDDKLEFTRLPHFAYYTGRLVQIGRRIWELWSPNSLRSPFYPGKCCDNFLLDPPLALHFRRVDGHLGRFDPTVSPQEIDQDAWLPFIRRRIPMGAKIQDYPEFVVVPNVWLADDAPARHSGTLNPHFLQTYKQRNAQLDAQMERLQGIYLKRPRWWTRCPLYPYGANFKSLMKSVTYDFAVDTLNTIHHGVKLKAAWIELVERFLVDSDWSEEIQLRRGLEPANDDFMGTWVNKALKPLSLGSRARRFHVLSFICTHLKSWPRSPTFPSTRIFSRDQKRSN</sequence>
<evidence type="ECO:0000313" key="2">
    <source>
        <dbReference type="EMBL" id="RDB24474.1"/>
    </source>
</evidence>
<name>A0A369JYH1_HYPMA</name>
<keyword evidence="3" id="KW-1185">Reference proteome</keyword>
<dbReference type="AlphaFoldDB" id="A0A369JYH1"/>
<evidence type="ECO:0000256" key="1">
    <source>
        <dbReference type="SAM" id="MobiDB-lite"/>
    </source>
</evidence>
<organism evidence="2 3">
    <name type="scientific">Hypsizygus marmoreus</name>
    <name type="common">White beech mushroom</name>
    <name type="synonym">Agaricus marmoreus</name>
    <dbReference type="NCBI Taxonomy" id="39966"/>
    <lineage>
        <taxon>Eukaryota</taxon>
        <taxon>Fungi</taxon>
        <taxon>Dikarya</taxon>
        <taxon>Basidiomycota</taxon>
        <taxon>Agaricomycotina</taxon>
        <taxon>Agaricomycetes</taxon>
        <taxon>Agaricomycetidae</taxon>
        <taxon>Agaricales</taxon>
        <taxon>Tricholomatineae</taxon>
        <taxon>Lyophyllaceae</taxon>
        <taxon>Hypsizygus</taxon>
    </lineage>
</organism>
<proteinExistence type="predicted"/>
<dbReference type="EMBL" id="LUEZ02000044">
    <property type="protein sequence ID" value="RDB24474.1"/>
    <property type="molecule type" value="Genomic_DNA"/>
</dbReference>
<evidence type="ECO:0000313" key="3">
    <source>
        <dbReference type="Proteomes" id="UP000076154"/>
    </source>
</evidence>
<accession>A0A369JYH1</accession>
<protein>
    <submittedName>
        <fullName evidence="2">Uncharacterized protein</fullName>
    </submittedName>
</protein>
<feature type="region of interest" description="Disordered" evidence="1">
    <location>
        <begin position="1"/>
        <end position="20"/>
    </location>
</feature>
<dbReference type="OrthoDB" id="3055839at2759"/>